<keyword evidence="1" id="KW-0727">SH2 domain</keyword>
<feature type="region of interest" description="Disordered" evidence="2">
    <location>
        <begin position="322"/>
        <end position="350"/>
    </location>
</feature>
<feature type="region of interest" description="Disordered" evidence="2">
    <location>
        <begin position="1232"/>
        <end position="1278"/>
    </location>
</feature>
<dbReference type="Pfam" id="PF23268">
    <property type="entry name" value="RIN1"/>
    <property type="match status" value="1"/>
</dbReference>
<dbReference type="Proteomes" id="UP000308267">
    <property type="component" value="Unassembled WGS sequence"/>
</dbReference>
<comment type="caution">
    <text evidence="4">The sequence shown here is derived from an EMBL/GenBank/DDBJ whole genome shotgun (WGS) entry which is preliminary data.</text>
</comment>
<feature type="region of interest" description="Disordered" evidence="2">
    <location>
        <begin position="1097"/>
        <end position="1139"/>
    </location>
</feature>
<name>A0A4S2LZ68_OPIFE</name>
<proteinExistence type="predicted"/>
<feature type="compositionally biased region" description="Polar residues" evidence="2">
    <location>
        <begin position="1116"/>
        <end position="1131"/>
    </location>
</feature>
<feature type="compositionally biased region" description="Basic and acidic residues" evidence="2">
    <location>
        <begin position="271"/>
        <end position="280"/>
    </location>
</feature>
<feature type="compositionally biased region" description="Low complexity" evidence="2">
    <location>
        <begin position="1837"/>
        <end position="1850"/>
    </location>
</feature>
<organism evidence="4 5">
    <name type="scientific">Opisthorchis felineus</name>
    <dbReference type="NCBI Taxonomy" id="147828"/>
    <lineage>
        <taxon>Eukaryota</taxon>
        <taxon>Metazoa</taxon>
        <taxon>Spiralia</taxon>
        <taxon>Lophotrochozoa</taxon>
        <taxon>Platyhelminthes</taxon>
        <taxon>Trematoda</taxon>
        <taxon>Digenea</taxon>
        <taxon>Opisthorchiida</taxon>
        <taxon>Opisthorchiata</taxon>
        <taxon>Opisthorchiidae</taxon>
        <taxon>Opisthorchis</taxon>
    </lineage>
</organism>
<feature type="region of interest" description="Disordered" evidence="2">
    <location>
        <begin position="271"/>
        <end position="303"/>
    </location>
</feature>
<dbReference type="SMART" id="SM00252">
    <property type="entry name" value="SH2"/>
    <property type="match status" value="1"/>
</dbReference>
<feature type="compositionally biased region" description="Polar residues" evidence="2">
    <location>
        <begin position="334"/>
        <end position="350"/>
    </location>
</feature>
<evidence type="ECO:0000259" key="3">
    <source>
        <dbReference type="PROSITE" id="PS50001"/>
    </source>
</evidence>
<feature type="compositionally biased region" description="Basic and acidic residues" evidence="2">
    <location>
        <begin position="322"/>
        <end position="333"/>
    </location>
</feature>
<dbReference type="InterPro" id="IPR037191">
    <property type="entry name" value="VPS9_dom_sf"/>
</dbReference>
<protein>
    <recommendedName>
        <fullName evidence="3">SH2 domain-containing protein</fullName>
    </recommendedName>
</protein>
<dbReference type="PROSITE" id="PS50001">
    <property type="entry name" value="SH2"/>
    <property type="match status" value="1"/>
</dbReference>
<evidence type="ECO:0000313" key="5">
    <source>
        <dbReference type="Proteomes" id="UP000308267"/>
    </source>
</evidence>
<feature type="compositionally biased region" description="Polar residues" evidence="2">
    <location>
        <begin position="833"/>
        <end position="847"/>
    </location>
</feature>
<dbReference type="EMBL" id="SJOL01006287">
    <property type="protein sequence ID" value="TGZ68976.1"/>
    <property type="molecule type" value="Genomic_DNA"/>
</dbReference>
<feature type="compositionally biased region" description="Polar residues" evidence="2">
    <location>
        <begin position="1255"/>
        <end position="1269"/>
    </location>
</feature>
<feature type="region of interest" description="Disordered" evidence="2">
    <location>
        <begin position="657"/>
        <end position="719"/>
    </location>
</feature>
<dbReference type="SUPFAM" id="SSF109993">
    <property type="entry name" value="VPS9 domain"/>
    <property type="match status" value="1"/>
</dbReference>
<feature type="compositionally biased region" description="Basic and acidic residues" evidence="2">
    <location>
        <begin position="864"/>
        <end position="874"/>
    </location>
</feature>
<dbReference type="Pfam" id="PF00017">
    <property type="entry name" value="SH2"/>
    <property type="match status" value="1"/>
</dbReference>
<gene>
    <name evidence="4" type="ORF">CRM22_003994</name>
</gene>
<evidence type="ECO:0000313" key="4">
    <source>
        <dbReference type="EMBL" id="TGZ68976.1"/>
    </source>
</evidence>
<feature type="region of interest" description="Disordered" evidence="2">
    <location>
        <begin position="83"/>
        <end position="110"/>
    </location>
</feature>
<keyword evidence="5" id="KW-1185">Reference proteome</keyword>
<evidence type="ECO:0000256" key="2">
    <source>
        <dbReference type="SAM" id="MobiDB-lite"/>
    </source>
</evidence>
<feature type="region of interest" description="Disordered" evidence="2">
    <location>
        <begin position="1152"/>
        <end position="1181"/>
    </location>
</feature>
<dbReference type="SUPFAM" id="SSF55550">
    <property type="entry name" value="SH2 domain"/>
    <property type="match status" value="1"/>
</dbReference>
<feature type="compositionally biased region" description="Basic and acidic residues" evidence="2">
    <location>
        <begin position="1152"/>
        <end position="1164"/>
    </location>
</feature>
<feature type="compositionally biased region" description="Low complexity" evidence="2">
    <location>
        <begin position="1232"/>
        <end position="1254"/>
    </location>
</feature>
<feature type="region of interest" description="Disordered" evidence="2">
    <location>
        <begin position="1833"/>
        <end position="1862"/>
    </location>
</feature>
<reference evidence="4 5" key="1">
    <citation type="journal article" date="2019" name="BMC Genomics">
        <title>New insights from Opisthorchis felineus genome: update on genomics of the epidemiologically important liver flukes.</title>
        <authorList>
            <person name="Ershov N.I."/>
            <person name="Mordvinov V.A."/>
            <person name="Prokhortchouk E.B."/>
            <person name="Pakharukova M.Y."/>
            <person name="Gunbin K.V."/>
            <person name="Ustyantsev K."/>
            <person name="Genaev M.A."/>
            <person name="Blinov A.G."/>
            <person name="Mazur A."/>
            <person name="Boulygina E."/>
            <person name="Tsygankova S."/>
            <person name="Khrameeva E."/>
            <person name="Chekanov N."/>
            <person name="Fan G."/>
            <person name="Xiao A."/>
            <person name="Zhang H."/>
            <person name="Xu X."/>
            <person name="Yang H."/>
            <person name="Solovyev V."/>
            <person name="Lee S.M."/>
            <person name="Liu X."/>
            <person name="Afonnikov D.A."/>
            <person name="Skryabin K.G."/>
        </authorList>
    </citation>
    <scope>NUCLEOTIDE SEQUENCE [LARGE SCALE GENOMIC DNA]</scope>
    <source>
        <strain evidence="4">AK-0245</strain>
        <tissue evidence="4">Whole organism</tissue>
    </source>
</reference>
<accession>A0A4S2LZ68</accession>
<dbReference type="InterPro" id="IPR036860">
    <property type="entry name" value="SH2_dom_sf"/>
</dbReference>
<dbReference type="STRING" id="147828.A0A4S2LZ68"/>
<feature type="region of interest" description="Disordered" evidence="2">
    <location>
        <begin position="978"/>
        <end position="1021"/>
    </location>
</feature>
<feature type="compositionally biased region" description="Basic and acidic residues" evidence="2">
    <location>
        <begin position="96"/>
        <end position="110"/>
    </location>
</feature>
<dbReference type="Gene3D" id="3.30.505.10">
    <property type="entry name" value="SH2 domain"/>
    <property type="match status" value="1"/>
</dbReference>
<feature type="compositionally biased region" description="Polar residues" evidence="2">
    <location>
        <begin position="875"/>
        <end position="888"/>
    </location>
</feature>
<feature type="region of interest" description="Disordered" evidence="2">
    <location>
        <begin position="1634"/>
        <end position="1656"/>
    </location>
</feature>
<dbReference type="OrthoDB" id="21085at2759"/>
<dbReference type="CDD" id="cd00173">
    <property type="entry name" value="SH2"/>
    <property type="match status" value="1"/>
</dbReference>
<feature type="region of interest" description="Disordered" evidence="2">
    <location>
        <begin position="833"/>
        <end position="888"/>
    </location>
</feature>
<sequence>MLSAYANGIKSPKSRRALLRSKSQRERPNPKFVIASRHRVPSFEKLDQIDNGKPAETLLKIENDGGNEIIYILPRRAQDMGHSADCAVSKQSARITGDDTPNRRAQTKRRDSRNLTLLERLVRSRNIWCFPNIDRNMSEELLKDAEQGNFVLRASNSTDAMVLSRCTSGESNCPNGNKPEQTVEHHIITVLPRSGYCLSGDKTAHLVFGSVIHLLHFYIRLSSRRLGTGGPFLQLPRSIMEAKTMNDLDHLNRQGIDFWSTRLINDTKRELVDQPSEHRQCSTAPQTSPEPPKRRLRPNSVDRRADKQDDLDYFLRRIVTDRQSRETRSDEKTLGSTTISRPGSRLRASSVTAHDNLRQPLCKIAKELPSHMDGYASENSVWPATKQTVDSNQSGARSVQLIERLPLPMTDRFQTVRCSASKTGIYEGEQSEFWRSVPLKNLPRKSSIDSTMDYQNMVSRNPPSQKMFTTEYARDHGQMPCPPPPRYTPNGISATVPSCTDSPTGQCSAVVNLWPSRPHRIITGLLCRTLDEHLRSIEAAEHLQSKKHKVTIEQNGDGHKIQYPPKTVKEILEIRTSNPSSDSHIGIHNLVSAGHNSAEDHNPGITICAEKEPALLPDPRKFSSNDSTQQLLEFPTPKSVGRVFVMEAATYSSDDYEFLSETGPPRPFIPPAQTSNQGNYHSEDEKQNSSPVAKGTRLRRAATTREGQRKFPHGSGDDAGIRNRHAMLLDDWERWKVVNAHQTSQENWSKNEAETPPQNHASLDNPATIQSNLKMFFGPQATLDEQPSPKPRTVKTLSTECTLKADDGEPLTTKSNGADCTSKQDYVLLGGTKSTLTVGNKPKSSGPSEADAVPNPPNPRCRRLTADDSERRGSTSELGPSPSTSSRASTVFCLPWDSAPFGGYLSDLINLAGSANGSGSRKELVYRRRTMSGLDRRYPLDRLSVGNELSASSADSQNKAEFQRLLLLWMQTTGNAGATTDALPGAPNDSSFPNHPPVATDNRRTNIPPPIPRRRSRHGNGVRQSAFAFPSDTSVVSDISPYAVTVCPTKSQFSKDHECQSKQKPFQGTGAIDPNEGSDVYDEAFCGNDEDVVRRTESVPIHSQSSSRIPNPLSKLESTFCGSAPSSTPNMPTGERPPNYVYAQVIPRHLRNHSESDSGSEKKQSPQKTLVPEKSNFTSKFGDGRQQRAYVEIDDAFYADGYGCATLGAGGMPLCSTVDNYYRPNPLLSSKSTSSLSDYSSQSSSHSNLGGESSTFSSARFQTSQTSRRGSPGRPTEVKQSGWYIRKFLQRLIKDKTGEVAEQIGLFIECTRASSDRGPYRTMQSIRQFINGMTNYLMRNPKLGLSEAVNREKEQLSDYGFLNVGAILETTLQKYVLRPLHRHVIRQLKREQIRHNELEAVRAKIHLARCSPSDSLPPSYGVSKLVPCPTDATVQRVNELFHQMESHYAVSRKMSHLSEIFSLIRDEVNSRISTHNIQLSSEDYHPIYAWTLARAGLLLAPLIPDPINSDQSCPTKAAFCPAALQADYLDGLLTKSQLSNQAIDQCSLNDLFGTLYWVWSRSTTHPELQRGNSVEHLISRDLESPRTPTVNATPTGGFTSNFQQCAMLPPPPVSMQHPDHLKSMKRRIIPPSRRKTVTTVQHPGASPVESQSGSPVTGSKFDFVSKIPVNTLQRAASKQSVRSYSIETEHAVTIRSGDVEHLSARWRPWAPSVSGSSFSTTAGSAREQPLVRVLVMDEKTNQMRSQFYPVRPSLTASELCNILAFRMKIFDPKEFGLFVHIEGREIPLDDSLRIADFIDTTQADVFDLQHLNAIRSNMSTPGSVKDLPLTMNTAHTSAPSASSRSGSPSPLETTINRPHKPNRSIPCVVAPSWWSAWKRKGAPFSFDRKHSSPNITHDAAELVGQAPTAIDTGTRASKTNTKPVMIYRRTSGYFAISDRALSEDNSSMS</sequence>
<evidence type="ECO:0000256" key="1">
    <source>
        <dbReference type="PROSITE-ProRule" id="PRU00191"/>
    </source>
</evidence>
<dbReference type="InterPro" id="IPR000980">
    <property type="entry name" value="SH2"/>
</dbReference>
<feature type="domain" description="SH2" evidence="3">
    <location>
        <begin position="128"/>
        <end position="237"/>
    </location>
</feature>